<comment type="catalytic activity">
    <reaction evidence="1">
        <text>S-ubiquitinyl-[E2 ubiquitin-conjugating enzyme]-L-cysteine + [acceptor protein]-L-lysine = [E2 ubiquitin-conjugating enzyme]-L-cysteine + N(6)-ubiquitinyl-[acceptor protein]-L-lysine.</text>
        <dbReference type="EC" id="2.3.2.27"/>
    </reaction>
</comment>
<keyword evidence="11 15" id="KW-1133">Transmembrane helix</keyword>
<evidence type="ECO:0000313" key="18">
    <source>
        <dbReference type="EMBL" id="KAH7297624.1"/>
    </source>
</evidence>
<evidence type="ECO:0000256" key="15">
    <source>
        <dbReference type="SAM" id="Phobius"/>
    </source>
</evidence>
<keyword evidence="19" id="KW-1185">Reference proteome</keyword>
<evidence type="ECO:0000256" key="7">
    <source>
        <dbReference type="ARBA" id="ARBA00022723"/>
    </source>
</evidence>
<dbReference type="EMBL" id="CM035430">
    <property type="protein sequence ID" value="KAH7297624.1"/>
    <property type="molecule type" value="Genomic_DNA"/>
</dbReference>
<evidence type="ECO:0000256" key="11">
    <source>
        <dbReference type="ARBA" id="ARBA00022989"/>
    </source>
</evidence>
<evidence type="ECO:0000256" key="13">
    <source>
        <dbReference type="PROSITE-ProRule" id="PRU00175"/>
    </source>
</evidence>
<evidence type="ECO:0000256" key="4">
    <source>
        <dbReference type="ARBA" id="ARBA00012483"/>
    </source>
</evidence>
<dbReference type="Gene3D" id="3.30.40.10">
    <property type="entry name" value="Zinc/RING finger domain, C3HC4 (zinc finger)"/>
    <property type="match status" value="1"/>
</dbReference>
<evidence type="ECO:0000256" key="5">
    <source>
        <dbReference type="ARBA" id="ARBA00022679"/>
    </source>
</evidence>
<evidence type="ECO:0000256" key="8">
    <source>
        <dbReference type="ARBA" id="ARBA00022771"/>
    </source>
</evidence>
<keyword evidence="8 13" id="KW-0863">Zinc-finger</keyword>
<dbReference type="InterPro" id="IPR044600">
    <property type="entry name" value="ATL1/ATL16-like"/>
</dbReference>
<dbReference type="AlphaFoldDB" id="A0A8T2RPA2"/>
<evidence type="ECO:0000256" key="1">
    <source>
        <dbReference type="ARBA" id="ARBA00000900"/>
    </source>
</evidence>
<gene>
    <name evidence="18" type="ORF">KP509_25G004000</name>
</gene>
<dbReference type="GO" id="GO:0008270">
    <property type="term" value="F:zinc ion binding"/>
    <property type="evidence" value="ECO:0007669"/>
    <property type="project" value="UniProtKB-KW"/>
</dbReference>
<evidence type="ECO:0000256" key="3">
    <source>
        <dbReference type="ARBA" id="ARBA00004906"/>
    </source>
</evidence>
<dbReference type="PANTHER" id="PTHR46913:SF1">
    <property type="entry name" value="RING-H2 FINGER PROTEIN ATL16"/>
    <property type="match status" value="1"/>
</dbReference>
<dbReference type="FunFam" id="3.30.40.10:FF:000187">
    <property type="entry name" value="E3 ubiquitin-protein ligase ATL6"/>
    <property type="match status" value="1"/>
</dbReference>
<dbReference type="GO" id="GO:0061630">
    <property type="term" value="F:ubiquitin protein ligase activity"/>
    <property type="evidence" value="ECO:0007669"/>
    <property type="project" value="UniProtKB-EC"/>
</dbReference>
<evidence type="ECO:0000256" key="2">
    <source>
        <dbReference type="ARBA" id="ARBA00004167"/>
    </source>
</evidence>
<feature type="signal peptide" evidence="16">
    <location>
        <begin position="1"/>
        <end position="23"/>
    </location>
</feature>
<evidence type="ECO:0000256" key="9">
    <source>
        <dbReference type="ARBA" id="ARBA00022786"/>
    </source>
</evidence>
<keyword evidence="6 15" id="KW-0812">Transmembrane</keyword>
<dbReference type="OrthoDB" id="9984778at2759"/>
<dbReference type="Pfam" id="PF13639">
    <property type="entry name" value="zf-RING_2"/>
    <property type="match status" value="1"/>
</dbReference>
<evidence type="ECO:0000256" key="6">
    <source>
        <dbReference type="ARBA" id="ARBA00022692"/>
    </source>
</evidence>
<evidence type="ECO:0000256" key="12">
    <source>
        <dbReference type="ARBA" id="ARBA00023136"/>
    </source>
</evidence>
<dbReference type="PROSITE" id="PS50089">
    <property type="entry name" value="ZF_RING_2"/>
    <property type="match status" value="1"/>
</dbReference>
<keyword evidence="9" id="KW-0833">Ubl conjugation pathway</keyword>
<keyword evidence="12 15" id="KW-0472">Membrane</keyword>
<comment type="pathway">
    <text evidence="3">Protein modification; protein ubiquitination.</text>
</comment>
<feature type="region of interest" description="Disordered" evidence="14">
    <location>
        <begin position="212"/>
        <end position="238"/>
    </location>
</feature>
<keyword evidence="7" id="KW-0479">Metal-binding</keyword>
<dbReference type="GO" id="GO:0016020">
    <property type="term" value="C:membrane"/>
    <property type="evidence" value="ECO:0007669"/>
    <property type="project" value="UniProtKB-SubCell"/>
</dbReference>
<dbReference type="SUPFAM" id="SSF57850">
    <property type="entry name" value="RING/U-box"/>
    <property type="match status" value="1"/>
</dbReference>
<reference evidence="18" key="1">
    <citation type="submission" date="2021-08" db="EMBL/GenBank/DDBJ databases">
        <title>WGS assembly of Ceratopteris richardii.</title>
        <authorList>
            <person name="Marchant D.B."/>
            <person name="Chen G."/>
            <person name="Jenkins J."/>
            <person name="Shu S."/>
            <person name="Leebens-Mack J."/>
            <person name="Grimwood J."/>
            <person name="Schmutz J."/>
            <person name="Soltis P."/>
            <person name="Soltis D."/>
            <person name="Chen Z.-H."/>
        </authorList>
    </citation>
    <scope>NUCLEOTIDE SEQUENCE</scope>
    <source>
        <strain evidence="18">Whitten #5841</strain>
        <tissue evidence="18">Leaf</tissue>
    </source>
</reference>
<evidence type="ECO:0000256" key="16">
    <source>
        <dbReference type="SAM" id="SignalP"/>
    </source>
</evidence>
<feature type="domain" description="RING-type" evidence="17">
    <location>
        <begin position="159"/>
        <end position="201"/>
    </location>
</feature>
<organism evidence="18 19">
    <name type="scientific">Ceratopteris richardii</name>
    <name type="common">Triangle waterfern</name>
    <dbReference type="NCBI Taxonomy" id="49495"/>
    <lineage>
        <taxon>Eukaryota</taxon>
        <taxon>Viridiplantae</taxon>
        <taxon>Streptophyta</taxon>
        <taxon>Embryophyta</taxon>
        <taxon>Tracheophyta</taxon>
        <taxon>Polypodiopsida</taxon>
        <taxon>Polypodiidae</taxon>
        <taxon>Polypodiales</taxon>
        <taxon>Pteridineae</taxon>
        <taxon>Pteridaceae</taxon>
        <taxon>Parkerioideae</taxon>
        <taxon>Ceratopteris</taxon>
    </lineage>
</organism>
<accession>A0A8T2RPA2</accession>
<name>A0A8T2RPA2_CERRI</name>
<keyword evidence="10" id="KW-0862">Zinc</keyword>
<comment type="caution">
    <text evidence="18">The sequence shown here is derived from an EMBL/GenBank/DDBJ whole genome shotgun (WGS) entry which is preliminary data.</text>
</comment>
<proteinExistence type="predicted"/>
<comment type="subcellular location">
    <subcellularLocation>
        <location evidence="2">Membrane</location>
        <topology evidence="2">Single-pass membrane protein</topology>
    </subcellularLocation>
</comment>
<feature type="transmembrane region" description="Helical" evidence="15">
    <location>
        <begin position="83"/>
        <end position="104"/>
    </location>
</feature>
<dbReference type="SMART" id="SM00184">
    <property type="entry name" value="RING"/>
    <property type="match status" value="1"/>
</dbReference>
<feature type="chain" id="PRO_5035849649" description="RING-type E3 ubiquitin transferase" evidence="16">
    <location>
        <begin position="24"/>
        <end position="238"/>
    </location>
</feature>
<dbReference type="GO" id="GO:0016567">
    <property type="term" value="P:protein ubiquitination"/>
    <property type="evidence" value="ECO:0007669"/>
    <property type="project" value="InterPro"/>
</dbReference>
<dbReference type="Proteomes" id="UP000825935">
    <property type="component" value="Chromosome 25"/>
</dbReference>
<dbReference type="InterPro" id="IPR013083">
    <property type="entry name" value="Znf_RING/FYVE/PHD"/>
</dbReference>
<evidence type="ECO:0000313" key="19">
    <source>
        <dbReference type="Proteomes" id="UP000825935"/>
    </source>
</evidence>
<evidence type="ECO:0000256" key="10">
    <source>
        <dbReference type="ARBA" id="ARBA00022833"/>
    </source>
</evidence>
<dbReference type="InterPro" id="IPR001841">
    <property type="entry name" value="Znf_RING"/>
</dbReference>
<sequence length="238" mass="26594">MSCCFYRILTFFLFLHFPGSLVAVYAPSTLARRLLLNDSSYSSPPTTDASSFPNHKPISDDSASADFCDHDCNAHSLPHSRTLTISVVSIFIACVVMAFVSVFARRFCAPDANLHVDYYGIERNNETCKLNEALMRSLPMVNYGKADESELKMMMNAECAVCLCEFEEGEVLRLLPACSHLFHKDCVDMWLFSHTTCPLCRLSLLRQKRDTDDVSQEHPAGASDQRRQDSTSVAAAEV</sequence>
<keyword evidence="16" id="KW-0732">Signal</keyword>
<dbReference type="EC" id="2.3.2.27" evidence="4"/>
<evidence type="ECO:0000259" key="17">
    <source>
        <dbReference type="PROSITE" id="PS50089"/>
    </source>
</evidence>
<keyword evidence="5" id="KW-0808">Transferase</keyword>
<evidence type="ECO:0000256" key="14">
    <source>
        <dbReference type="SAM" id="MobiDB-lite"/>
    </source>
</evidence>
<protein>
    <recommendedName>
        <fullName evidence="4">RING-type E3 ubiquitin transferase</fullName>
        <ecNumber evidence="4">2.3.2.27</ecNumber>
    </recommendedName>
</protein>
<dbReference type="CDD" id="cd16461">
    <property type="entry name" value="RING-H2_EL5-like"/>
    <property type="match status" value="1"/>
</dbReference>
<dbReference type="PANTHER" id="PTHR46913">
    <property type="entry name" value="RING-H2 FINGER PROTEIN ATL16"/>
    <property type="match status" value="1"/>
</dbReference>